<dbReference type="Proteomes" id="UP001162162">
    <property type="component" value="Unassembled WGS sequence"/>
</dbReference>
<comment type="caution">
    <text evidence="1">The sequence shown here is derived from an EMBL/GenBank/DDBJ whole genome shotgun (WGS) entry which is preliminary data.</text>
</comment>
<proteinExistence type="predicted"/>
<evidence type="ECO:0000313" key="1">
    <source>
        <dbReference type="EMBL" id="KAJ8953942.1"/>
    </source>
</evidence>
<name>A0AAV8YRA3_9CUCU</name>
<evidence type="ECO:0000313" key="2">
    <source>
        <dbReference type="Proteomes" id="UP001162162"/>
    </source>
</evidence>
<dbReference type="AlphaFoldDB" id="A0AAV8YRA3"/>
<protein>
    <submittedName>
        <fullName evidence="1">Uncharacterized protein</fullName>
    </submittedName>
</protein>
<organism evidence="1 2">
    <name type="scientific">Aromia moschata</name>
    <dbReference type="NCBI Taxonomy" id="1265417"/>
    <lineage>
        <taxon>Eukaryota</taxon>
        <taxon>Metazoa</taxon>
        <taxon>Ecdysozoa</taxon>
        <taxon>Arthropoda</taxon>
        <taxon>Hexapoda</taxon>
        <taxon>Insecta</taxon>
        <taxon>Pterygota</taxon>
        <taxon>Neoptera</taxon>
        <taxon>Endopterygota</taxon>
        <taxon>Coleoptera</taxon>
        <taxon>Polyphaga</taxon>
        <taxon>Cucujiformia</taxon>
        <taxon>Chrysomeloidea</taxon>
        <taxon>Cerambycidae</taxon>
        <taxon>Cerambycinae</taxon>
        <taxon>Callichromatini</taxon>
        <taxon>Aromia</taxon>
    </lineage>
</organism>
<reference evidence="1" key="1">
    <citation type="journal article" date="2023" name="Insect Mol. Biol.">
        <title>Genome sequencing provides insights into the evolution of gene families encoding plant cell wall-degrading enzymes in longhorned beetles.</title>
        <authorList>
            <person name="Shin N.R."/>
            <person name="Okamura Y."/>
            <person name="Kirsch R."/>
            <person name="Pauchet Y."/>
        </authorList>
    </citation>
    <scope>NUCLEOTIDE SEQUENCE</scope>
    <source>
        <strain evidence="1">AMC_N1</strain>
    </source>
</reference>
<gene>
    <name evidence="1" type="ORF">NQ318_019185</name>
</gene>
<dbReference type="EMBL" id="JAPWTK010000052">
    <property type="protein sequence ID" value="KAJ8953942.1"/>
    <property type="molecule type" value="Genomic_DNA"/>
</dbReference>
<keyword evidence="2" id="KW-1185">Reference proteome</keyword>
<sequence length="575" mass="64644">MVQLKSYATFHNNEPVEAKPANDILSEDWTSVQGQFGWAEFSNIFVPYLTRSGQKYVCLRIAENKIFVKYSHLFTKEVRDCFSVKKLNITKAEANLLNEINFLLLLETSGKSNTPHKRCGFIRIASQNCVPYVLIDNKHYVPLFYFEGECKYLEERAIELRNWDLAYFKVCCKIQGIRKTLFDADSMKGVELDLVKKFFPPDTTFEFMWLFESNIDSLIQKPMLRIMPVDGANCKRQMVLGSSQNVTNTQRIMCVEQKSPAIQNIMHMRPVLQKVPPFTDMSLHARNAATYQPVLPPPLCVAVNKTLQPLPTSQAQPSACLNQFVTSTSSATPYTTVTNNVMSNRIGASYHRPIVPQPTKASGHPPAIASNVLTSLAYKQTPNLRTVAAPNNTKSKLLQIPDFICNSTCGCPYFFVRSPVEEKTQEVSTSFFGVSLDLVVKAINAMRLDIFLPNKLQIRYLQRANKYPTVGMIKLKDFIDNIPQIKYIIFPSSCKGTTYKGNIQRSARKAVGLNFSRLDEATEGDLSARVGSGYKSVKSQRTNGNGRADANANANANAEFIQLNSLLVTSRRNIN</sequence>
<accession>A0AAV8YRA3</accession>